<evidence type="ECO:0000313" key="2">
    <source>
        <dbReference type="EMBL" id="MDK2126509.1"/>
    </source>
</evidence>
<accession>A0ABT7E2N6</accession>
<protein>
    <submittedName>
        <fullName evidence="2">DUF6484 domain-containing protein</fullName>
    </submittedName>
</protein>
<proteinExistence type="predicted"/>
<evidence type="ECO:0000259" key="1">
    <source>
        <dbReference type="Pfam" id="PF20093"/>
    </source>
</evidence>
<keyword evidence="3" id="KW-1185">Reference proteome</keyword>
<organism evidence="2 3">
    <name type="scientific">Parachitinimonas caeni</name>
    <dbReference type="NCBI Taxonomy" id="3031301"/>
    <lineage>
        <taxon>Bacteria</taxon>
        <taxon>Pseudomonadati</taxon>
        <taxon>Pseudomonadota</taxon>
        <taxon>Betaproteobacteria</taxon>
        <taxon>Neisseriales</taxon>
        <taxon>Chitinibacteraceae</taxon>
        <taxon>Parachitinimonas</taxon>
    </lineage>
</organism>
<feature type="domain" description="DUF6484" evidence="1">
    <location>
        <begin position="47"/>
        <end position="105"/>
    </location>
</feature>
<evidence type="ECO:0000313" key="3">
    <source>
        <dbReference type="Proteomes" id="UP001172778"/>
    </source>
</evidence>
<dbReference type="InterPro" id="IPR045506">
    <property type="entry name" value="DUF6484"/>
</dbReference>
<dbReference type="EMBL" id="JARRAF010000040">
    <property type="protein sequence ID" value="MDK2126509.1"/>
    <property type="molecule type" value="Genomic_DNA"/>
</dbReference>
<dbReference type="RefSeq" id="WP_284102828.1">
    <property type="nucleotide sequence ID" value="NZ_JARRAF010000040.1"/>
</dbReference>
<sequence>MNHQTGPLAGAAASETPMLDSLMERPATLASMASPATPQRADGIALARLVSIDDQGHAHVAIAELGIEDVIARSLVPVDPSRIGATLAVGFEGADPNKPMLLGFMLDPQIPNRTATSPAATAPEPLVLVDNSHVVIEAQQTIELRCGESALILQADGTILLRGTHLTSYATATQRILGGSVQIN</sequence>
<gene>
    <name evidence="2" type="ORF">PZA18_20925</name>
</gene>
<dbReference type="Proteomes" id="UP001172778">
    <property type="component" value="Unassembled WGS sequence"/>
</dbReference>
<name>A0ABT7E2N6_9NEIS</name>
<dbReference type="Pfam" id="PF20093">
    <property type="entry name" value="DUF6484"/>
    <property type="match status" value="1"/>
</dbReference>
<reference evidence="2" key="1">
    <citation type="submission" date="2023-03" db="EMBL/GenBank/DDBJ databases">
        <title>Chitinimonas shenzhenensis gen. nov., sp. nov., a novel member of family Burkholderiaceae isolated from activated sludge collected in Shen Zhen, China.</title>
        <authorList>
            <person name="Wang X."/>
        </authorList>
    </citation>
    <scope>NUCLEOTIDE SEQUENCE</scope>
    <source>
        <strain evidence="2">DQS-5</strain>
    </source>
</reference>
<comment type="caution">
    <text evidence="2">The sequence shown here is derived from an EMBL/GenBank/DDBJ whole genome shotgun (WGS) entry which is preliminary data.</text>
</comment>